<name>A0A3E2BLB0_9BACT</name>
<gene>
    <name evidence="11" type="ORF">OP8BY_0286</name>
</gene>
<evidence type="ECO:0000256" key="2">
    <source>
        <dbReference type="ARBA" id="ARBA00022448"/>
    </source>
</evidence>
<dbReference type="InterPro" id="IPR011662">
    <property type="entry name" value="Secretin/TonB_short_N"/>
</dbReference>
<keyword evidence="4" id="KW-0653">Protein transport</keyword>
<dbReference type="Pfam" id="PF00263">
    <property type="entry name" value="Secretin"/>
    <property type="match status" value="1"/>
</dbReference>
<keyword evidence="2 8" id="KW-0813">Transport</keyword>
<keyword evidence="3" id="KW-0732">Signal</keyword>
<dbReference type="InterPro" id="IPR005644">
    <property type="entry name" value="NolW-like"/>
</dbReference>
<dbReference type="Pfam" id="PF07660">
    <property type="entry name" value="STN"/>
    <property type="match status" value="1"/>
</dbReference>
<evidence type="ECO:0000256" key="8">
    <source>
        <dbReference type="RuleBase" id="RU004004"/>
    </source>
</evidence>
<dbReference type="Gene3D" id="3.30.1370.120">
    <property type="match status" value="1"/>
</dbReference>
<sequence length="762" mass="83749">MKRKVCWLILATINLILVSAFLVQAAVLSKIEVKPGLLSTRVILTADSPIQVKGLSYVSETPPVLSMELVKARPVELPATMEPGSRLVRNIRVEPLGENLRIQMQLKDKVPFRLLVEGSQTVLEFNEFLRAASYQIDPAMTALIRPENQVSFADLNVKSEADKVSFLINLTGEAPLQTFALENPSRLVVDLLNTSFPRPSQSYQVGRANVEKVRVAQFKAGDPCPITRLVFDLKDAGWYSLDSTPRGLQISFYSPEAVVVAEKPAEPVKKTEPVKTALANAMPAPEDQSNKKPAIKVEEKTEIQPVKTEPAPAESKAEPEPKAAKPQAQEKDQFKPRVIQAAEDKYSGELISLKFKDADLRDVVLFLADFAGLNVIFDPEVRGNVTCNLQEVPWDQALEIVLRQNRMGKVIEGNVLRIAPMSTLSREDEDLRRLKESKELAGPIQVKTVTLSYSKARDVQSLLKSRLSKSGEIVIDERTNTLIISEVRDRMELLDKLISVLDTPTPQVSIEARIVEATSTFIRNLGIQWGYKGVIDPFYGNQTAISFPNKILADGAMIPQGIVTKGIGGPLGGYAINLPAPAFNTAVGFSFANVLDTFRLDVALSALETSGNGRIISSPKVTTQNNQAAEIVQGRQIPVQTVANFTVTTRYVNAALELRATPQITAEGTIIMNIEIQNNAADFANLVNGIPPITTQSAKTTVMVPDGGTTVIGGIYRTEDSITRERVPYLHSIPVLGTLFRSFARTKQNRELLIFITPRIIK</sequence>
<dbReference type="PANTHER" id="PTHR30604:SF1">
    <property type="entry name" value="DNA UTILIZATION PROTEIN HOFQ"/>
    <property type="match status" value="1"/>
</dbReference>
<dbReference type="NCBIfam" id="TIGR02515">
    <property type="entry name" value="IV_pilus_PilQ"/>
    <property type="match status" value="1"/>
</dbReference>
<comment type="caution">
    <text evidence="11">The sequence shown here is derived from an EMBL/GenBank/DDBJ whole genome shotgun (WGS) entry which is preliminary data.</text>
</comment>
<comment type="subcellular location">
    <subcellularLocation>
        <location evidence="8">Cell outer membrane</location>
    </subcellularLocation>
    <subcellularLocation>
        <location evidence="1">Membrane</location>
    </subcellularLocation>
</comment>
<dbReference type="InterPro" id="IPR051808">
    <property type="entry name" value="Type_IV_pilus_biogenesis"/>
</dbReference>
<evidence type="ECO:0000256" key="4">
    <source>
        <dbReference type="ARBA" id="ARBA00022927"/>
    </source>
</evidence>
<dbReference type="InterPro" id="IPR001775">
    <property type="entry name" value="GspD/PilQ"/>
</dbReference>
<feature type="region of interest" description="Disordered" evidence="9">
    <location>
        <begin position="279"/>
        <end position="336"/>
    </location>
</feature>
<feature type="domain" description="Secretin/TonB short N-terminal" evidence="10">
    <location>
        <begin position="373"/>
        <end position="421"/>
    </location>
</feature>
<dbReference type="GO" id="GO:0009306">
    <property type="term" value="P:protein secretion"/>
    <property type="evidence" value="ECO:0007669"/>
    <property type="project" value="InterPro"/>
</dbReference>
<keyword evidence="6" id="KW-0998">Cell outer membrane</keyword>
<proteinExistence type="inferred from homology"/>
<evidence type="ECO:0000256" key="9">
    <source>
        <dbReference type="SAM" id="MobiDB-lite"/>
    </source>
</evidence>
<dbReference type="SMART" id="SM00965">
    <property type="entry name" value="STN"/>
    <property type="match status" value="1"/>
</dbReference>
<evidence type="ECO:0000313" key="11">
    <source>
        <dbReference type="EMBL" id="RFT15396.1"/>
    </source>
</evidence>
<dbReference type="Gene3D" id="2.60.40.3500">
    <property type="match status" value="1"/>
</dbReference>
<dbReference type="InterPro" id="IPR021731">
    <property type="entry name" value="AMIN_dom"/>
</dbReference>
<dbReference type="AlphaFoldDB" id="A0A3E2BLB0"/>
<dbReference type="InterPro" id="IPR013355">
    <property type="entry name" value="Pilus_4_PilQ"/>
</dbReference>
<dbReference type="Pfam" id="PF11741">
    <property type="entry name" value="AMIN"/>
    <property type="match status" value="1"/>
</dbReference>
<dbReference type="EMBL" id="QUAH01000009">
    <property type="protein sequence ID" value="RFT15396.1"/>
    <property type="molecule type" value="Genomic_DNA"/>
</dbReference>
<comment type="similarity">
    <text evidence="7">Belongs to the bacterial secretin family.</text>
</comment>
<evidence type="ECO:0000313" key="12">
    <source>
        <dbReference type="Proteomes" id="UP000257323"/>
    </source>
</evidence>
<organism evidence="11 12">
    <name type="scientific">Candidatus Saccharicenans subterraneus</name>
    <dbReference type="NCBI Taxonomy" id="2508984"/>
    <lineage>
        <taxon>Bacteria</taxon>
        <taxon>Candidatus Aminicenantota</taxon>
        <taxon>Candidatus Aminicenantia</taxon>
        <taxon>Candidatus Aminicenantales</taxon>
        <taxon>Candidatus Saccharicenantaceae</taxon>
        <taxon>Candidatus Saccharicenans</taxon>
    </lineage>
</organism>
<protein>
    <submittedName>
        <fullName evidence="11">Type IV pilus biogenesis protein PilQ</fullName>
    </submittedName>
</protein>
<evidence type="ECO:0000256" key="7">
    <source>
        <dbReference type="RuleBase" id="RU004003"/>
    </source>
</evidence>
<evidence type="ECO:0000256" key="5">
    <source>
        <dbReference type="ARBA" id="ARBA00023136"/>
    </source>
</evidence>
<dbReference type="PRINTS" id="PR00811">
    <property type="entry name" value="BCTERIALGSPD"/>
</dbReference>
<dbReference type="Gene3D" id="3.30.1370.130">
    <property type="match status" value="1"/>
</dbReference>
<evidence type="ECO:0000256" key="1">
    <source>
        <dbReference type="ARBA" id="ARBA00004370"/>
    </source>
</evidence>
<evidence type="ECO:0000256" key="6">
    <source>
        <dbReference type="ARBA" id="ARBA00023237"/>
    </source>
</evidence>
<reference evidence="11 12" key="1">
    <citation type="submission" date="2018-08" db="EMBL/GenBank/DDBJ databases">
        <title>Genome analysis of the thermophilic bacterium of the candidate phylum Aminicenantes from deep subsurface aquifer revealed its physiology and ecological role.</title>
        <authorList>
            <person name="Kadnikov V.V."/>
            <person name="Mardanov A.V."/>
            <person name="Beletsky A.V."/>
            <person name="Karnachuk O.V."/>
            <person name="Ravin N.V."/>
        </authorList>
    </citation>
    <scope>NUCLEOTIDE SEQUENCE [LARGE SCALE GENOMIC DNA]</scope>
    <source>
        <strain evidence="11">BY38</strain>
    </source>
</reference>
<dbReference type="Pfam" id="PF03958">
    <property type="entry name" value="Secretin_N"/>
    <property type="match status" value="1"/>
</dbReference>
<dbReference type="GO" id="GO:0009279">
    <property type="term" value="C:cell outer membrane"/>
    <property type="evidence" value="ECO:0007669"/>
    <property type="project" value="UniProtKB-SubCell"/>
</dbReference>
<feature type="compositionally biased region" description="Basic and acidic residues" evidence="9">
    <location>
        <begin position="315"/>
        <end position="335"/>
    </location>
</feature>
<dbReference type="PANTHER" id="PTHR30604">
    <property type="entry name" value="PROTEIN TRANSPORT PROTEIN HOFQ"/>
    <property type="match status" value="1"/>
</dbReference>
<dbReference type="InterPro" id="IPR004846">
    <property type="entry name" value="T2SS/T3SS_dom"/>
</dbReference>
<dbReference type="Proteomes" id="UP000257323">
    <property type="component" value="Unassembled WGS sequence"/>
</dbReference>
<evidence type="ECO:0000256" key="3">
    <source>
        <dbReference type="ARBA" id="ARBA00022729"/>
    </source>
</evidence>
<evidence type="ECO:0000259" key="10">
    <source>
        <dbReference type="SMART" id="SM00965"/>
    </source>
</evidence>
<accession>A0A3E2BLB0</accession>
<keyword evidence="5" id="KW-0472">Membrane</keyword>
<dbReference type="InterPro" id="IPR038591">
    <property type="entry name" value="NolW-like_sf"/>
</dbReference>